<feature type="domain" description="Telomere resolvase ResT/TelK catalytic" evidence="2">
    <location>
        <begin position="127"/>
        <end position="309"/>
    </location>
</feature>
<dbReference type="Gene3D" id="1.10.443.30">
    <property type="entry name" value="Telomere resolvase"/>
    <property type="match status" value="1"/>
</dbReference>
<feature type="compositionally biased region" description="Basic and acidic residues" evidence="1">
    <location>
        <begin position="359"/>
        <end position="368"/>
    </location>
</feature>
<dbReference type="OrthoDB" id="500642at2"/>
<evidence type="ECO:0000259" key="2">
    <source>
        <dbReference type="Pfam" id="PF16684"/>
    </source>
</evidence>
<accession>A0A4P6JHY2</accession>
<dbReference type="InterPro" id="IPR038280">
    <property type="entry name" value="ResT/TelK_cat_sf"/>
</dbReference>
<name>A0A4P6JHY2_KTERU</name>
<reference evidence="3 4" key="1">
    <citation type="submission" date="2019-01" db="EMBL/GenBank/DDBJ databases">
        <title>Ktedonosporobacter rubrisoli SCAWS-G2.</title>
        <authorList>
            <person name="Huang Y."/>
            <person name="Yan B."/>
        </authorList>
    </citation>
    <scope>NUCLEOTIDE SEQUENCE [LARGE SCALE GENOMIC DNA]</scope>
    <source>
        <strain evidence="3 4">SCAWS-G2</strain>
    </source>
</reference>
<evidence type="ECO:0000313" key="4">
    <source>
        <dbReference type="Proteomes" id="UP000290365"/>
    </source>
</evidence>
<dbReference type="EMBL" id="CP035758">
    <property type="protein sequence ID" value="QBD74470.1"/>
    <property type="molecule type" value="Genomic_DNA"/>
</dbReference>
<dbReference type="Pfam" id="PF16684">
    <property type="entry name" value="ResT-TelK_cat"/>
    <property type="match status" value="1"/>
</dbReference>
<dbReference type="RefSeq" id="WP_129885070.1">
    <property type="nucleotide sequence ID" value="NZ_CP035758.1"/>
</dbReference>
<keyword evidence="4" id="KW-1185">Reference proteome</keyword>
<organism evidence="3 4">
    <name type="scientific">Ktedonosporobacter rubrisoli</name>
    <dbReference type="NCBI Taxonomy" id="2509675"/>
    <lineage>
        <taxon>Bacteria</taxon>
        <taxon>Bacillati</taxon>
        <taxon>Chloroflexota</taxon>
        <taxon>Ktedonobacteria</taxon>
        <taxon>Ktedonobacterales</taxon>
        <taxon>Ktedonosporobacteraceae</taxon>
        <taxon>Ktedonosporobacter</taxon>
    </lineage>
</organism>
<dbReference type="KEGG" id="kbs:EPA93_00055"/>
<protein>
    <recommendedName>
        <fullName evidence="2">Telomere resolvase ResT/TelK catalytic domain-containing protein</fullName>
    </recommendedName>
</protein>
<feature type="region of interest" description="Disordered" evidence="1">
    <location>
        <begin position="350"/>
        <end position="371"/>
    </location>
</feature>
<dbReference type="InterPro" id="IPR032047">
    <property type="entry name" value="ResT/TelK_cat"/>
</dbReference>
<dbReference type="AlphaFoldDB" id="A0A4P6JHY2"/>
<evidence type="ECO:0000313" key="3">
    <source>
        <dbReference type="EMBL" id="QBD74470.1"/>
    </source>
</evidence>
<dbReference type="Proteomes" id="UP000290365">
    <property type="component" value="Chromosome"/>
</dbReference>
<gene>
    <name evidence="3" type="ORF">EPA93_00055</name>
</gene>
<sequence length="614" mass="71690">MGEMTRWQHECLFAAGGLLDRLRPLGVTEEREIERLCQEEIAAWRARPTMVVESSLQEPLRHARNAIREHLPLTGANRWKNPKTKKYEHIALKYLNFSLEEWQRINTDSEERFAQRIRSQQRIDDPDAVVCLSEDLLRRPEWYNLALGVTINTGRRSTEVLKTGVFSPKTAYTLWFKGQLKTKEYDLEAYEIPTLVPADLVLAAIARLRQLLDCSQMSNDAVSQRFGPVMRQMADQHLRDLIPKKDEGQNLYTHLSRSIYGRLCVLYHCPPAVFDLQYMAHILGHYWYFREQDEKKRANLDSTLHYMDYVIGDGHGNLDGRRGIWLGTKPGVEVLDAFRKEWEEMTQPPVIRTGHSGKKKEPMGEQHPVRPKKRSILNCLPQQKTLFDAEMERRSLAHQHELVGALLNEAAWYRQMDAELSPLSEALQASTPLGTLRSLIAVYQGEKQDVAVSTHLQQRWGVSLDQIDALFEKAVEDGYKEPLKYFEGTLEKRESYKAGAQKRAQKYQQTDFTLLPYSQLEHIRMPEAAQERVRRIVLTIMRHNERAQPRDRWYINAGLIYQLKTIRHELINAYLKEHEEEIKNHHRQLGIEPRYNRKMESIREMITIPEEPLP</sequence>
<evidence type="ECO:0000256" key="1">
    <source>
        <dbReference type="SAM" id="MobiDB-lite"/>
    </source>
</evidence>
<proteinExistence type="predicted"/>